<accession>A0A9P3LMJ6</accession>
<evidence type="ECO:0000313" key="1">
    <source>
        <dbReference type="EMBL" id="GJF00632.1"/>
    </source>
</evidence>
<reference evidence="1 2" key="1">
    <citation type="submission" date="2021-08" db="EMBL/GenBank/DDBJ databases">
        <title>Draft Genome Sequence of Phanerochaete sordida strain YK-624.</title>
        <authorList>
            <person name="Mori T."/>
            <person name="Dohra H."/>
            <person name="Suzuki T."/>
            <person name="Kawagishi H."/>
            <person name="Hirai H."/>
        </authorList>
    </citation>
    <scope>NUCLEOTIDE SEQUENCE [LARGE SCALE GENOMIC DNA]</scope>
    <source>
        <strain evidence="1 2">YK-624</strain>
    </source>
</reference>
<sequence>MSHVGFRSTVDAFASVSWMPHQSAFDHIALDFVTAWLWRQLSPERVCDRRHHRASRTPLQTTQGMFRAKVATPSMGNLARC</sequence>
<organism evidence="1 2">
    <name type="scientific">Phanerochaete sordida</name>
    <dbReference type="NCBI Taxonomy" id="48140"/>
    <lineage>
        <taxon>Eukaryota</taxon>
        <taxon>Fungi</taxon>
        <taxon>Dikarya</taxon>
        <taxon>Basidiomycota</taxon>
        <taxon>Agaricomycotina</taxon>
        <taxon>Agaricomycetes</taxon>
        <taxon>Polyporales</taxon>
        <taxon>Phanerochaetaceae</taxon>
        <taxon>Phanerochaete</taxon>
    </lineage>
</organism>
<evidence type="ECO:0000313" key="2">
    <source>
        <dbReference type="Proteomes" id="UP000703269"/>
    </source>
</evidence>
<name>A0A9P3LMJ6_9APHY</name>
<protein>
    <submittedName>
        <fullName evidence="1">Uncharacterized protein</fullName>
    </submittedName>
</protein>
<dbReference type="AlphaFoldDB" id="A0A9P3LMJ6"/>
<dbReference type="EMBL" id="BPQB01000175">
    <property type="protein sequence ID" value="GJF00632.1"/>
    <property type="molecule type" value="Genomic_DNA"/>
</dbReference>
<dbReference type="Proteomes" id="UP000703269">
    <property type="component" value="Unassembled WGS sequence"/>
</dbReference>
<keyword evidence="2" id="KW-1185">Reference proteome</keyword>
<gene>
    <name evidence="1" type="ORF">PsYK624_169260</name>
</gene>
<comment type="caution">
    <text evidence="1">The sequence shown here is derived from an EMBL/GenBank/DDBJ whole genome shotgun (WGS) entry which is preliminary data.</text>
</comment>
<proteinExistence type="predicted"/>